<evidence type="ECO:0000256" key="8">
    <source>
        <dbReference type="SAM" id="SignalP"/>
    </source>
</evidence>
<dbReference type="Proteomes" id="UP000680865">
    <property type="component" value="Unassembled WGS sequence"/>
</dbReference>
<evidence type="ECO:0000256" key="1">
    <source>
        <dbReference type="ARBA" id="ARBA00011073"/>
    </source>
</evidence>
<dbReference type="InterPro" id="IPR036852">
    <property type="entry name" value="Peptidase_S8/S53_dom_sf"/>
</dbReference>
<keyword evidence="2 6" id="KW-0645">Protease</keyword>
<evidence type="ECO:0000256" key="2">
    <source>
        <dbReference type="ARBA" id="ARBA00022670"/>
    </source>
</evidence>
<dbReference type="GO" id="GO:0004252">
    <property type="term" value="F:serine-type endopeptidase activity"/>
    <property type="evidence" value="ECO:0007669"/>
    <property type="project" value="UniProtKB-UniRule"/>
</dbReference>
<evidence type="ECO:0000256" key="7">
    <source>
        <dbReference type="RuleBase" id="RU003355"/>
    </source>
</evidence>
<dbReference type="Pfam" id="PF00082">
    <property type="entry name" value="Peptidase_S8"/>
    <property type="match status" value="1"/>
</dbReference>
<evidence type="ECO:0000313" key="10">
    <source>
        <dbReference type="EMBL" id="GIM76495.1"/>
    </source>
</evidence>
<comment type="caution">
    <text evidence="10">The sequence shown here is derived from an EMBL/GenBank/DDBJ whole genome shotgun (WGS) entry which is preliminary data.</text>
</comment>
<dbReference type="InterPro" id="IPR000209">
    <property type="entry name" value="Peptidase_S8/S53_dom"/>
</dbReference>
<keyword evidence="4 6" id="KW-0720">Serine protease</keyword>
<dbReference type="PROSITE" id="PS00136">
    <property type="entry name" value="SUBTILASE_ASP"/>
    <property type="match status" value="1"/>
</dbReference>
<dbReference type="PROSITE" id="PS51892">
    <property type="entry name" value="SUBTILASE"/>
    <property type="match status" value="1"/>
</dbReference>
<dbReference type="Gene3D" id="3.40.50.200">
    <property type="entry name" value="Peptidase S8/S53 domain"/>
    <property type="match status" value="1"/>
</dbReference>
<dbReference type="InterPro" id="IPR050131">
    <property type="entry name" value="Peptidase_S8_subtilisin-like"/>
</dbReference>
<sequence length="1200" mass="124493">MSLSRLRGIGLAVLVTTPLTIAPAAASAAGAPAAPPPSSKPASTVTLITGDKVTTAADGGVQVRDPQGRLTGFLTGRQGGDTYVYPHDVLPHLASGLLDEHLFNVTELVADGYDDAHSTGIPLIVTYNGTAAKSRAALSGTSDVRPLESIGGAALTADRSGAFFSSIAGGTKAKASLQSGTVKKVWLDGKAEAALAESTAQIGAPEVWQKGNVGTGIDVAVLDTGIDTAHPDLAGQVAATASFVPGESIEDGKGHGTHVASTIAGTGAASAGREQGVAPGARLHIGKVLGDDGFGQDSWIISGMEWAVREQHARVVNLSLGADPTDGTDPMSVAVNELSAETGALFVISAGNSGPGAYTVGTPGAADAALTVGAVDNQDLVTFFSSQGPRLGDRALKPDLTAPGANILAARSHYIEEGEGSYLSMSGTSMAAPHVTGTAALLLAEHPGLTGQQVKDALVSTTKATPDVTAYQGGSGRLDAAAAASAPVFATGSVNFGYPDYPTAPTGPVDRTITYTNVGAVPVTLALSSSLDLITLSAGQITVPAHGTASVTATTSFAKVPADQAFSGFVTATGDGGGLRTSVAVGQEGVRHHLVLKALDRAGEPVAGQLVLLGKDSTSTHQIDATGTLDLRLPADTYTAWLSTDVEGTHGPGSKGLAVLPITNIELNQDRTVVFDATRARRSTATTPQQSTVTSSRFELIRDVAGSPWLDAWYPGQDYDSVWVLPTGKAAQGRFTLAARWRLTQPALTVAGYDDLRVQRGATPLPASVRSLEVVTGGNVRGKALIVRNSDTVTIQDRAAAASAAGARLLLVVNNGTGRLAPWPGSVWAPAGPPPLTVATLTRDEGEKLMTRRNVRLDVTSHPTTEYAYDLVTDYSGTIPADLTYRATSRNLARADVSFRNWQPGRALEQRSDTDPLGSTASLEYAEAPARGDRTDWVTAGEKWVADVLIPGEQSQHSAPVAYQAGSAHPERWFGPVQRPRLVDEPTGLSVFRQEGGWLFANISGWGDSGTAHAGRTNDNPAVDNRMALYQGDKLVSSADRYSPLLVAGPLTAERLPYRLVSENDRGSWAGPYSTSTRTEWAFTSGDVAAGTVVSPPLIQLDYAVDTDRDGKVQRTFELGVGASTLVSATGPGTIKAVTVDVSYDDGASWHRTTLRTRAGGWSTRISAPRAARFVTLRTTARDTAGNSVDQRITRAFGLR</sequence>
<dbReference type="InterPro" id="IPR023827">
    <property type="entry name" value="Peptidase_S8_Asp-AS"/>
</dbReference>
<feature type="active site" description="Charge relay system" evidence="5 6">
    <location>
        <position position="429"/>
    </location>
</feature>
<feature type="domain" description="Peptidase S8/S53" evidence="9">
    <location>
        <begin position="214"/>
        <end position="466"/>
    </location>
</feature>
<protein>
    <submittedName>
        <fullName evidence="10">Peptidase</fullName>
    </submittedName>
</protein>
<dbReference type="PANTHER" id="PTHR43806">
    <property type="entry name" value="PEPTIDASE S8"/>
    <property type="match status" value="1"/>
</dbReference>
<proteinExistence type="inferred from homology"/>
<dbReference type="PIRSF" id="PIRSF037852">
    <property type="entry name" value="Subtilisin_rel_SAV5721"/>
    <property type="match status" value="1"/>
</dbReference>
<dbReference type="CDD" id="cd07487">
    <property type="entry name" value="Peptidases_S8_1"/>
    <property type="match status" value="1"/>
</dbReference>
<evidence type="ECO:0000313" key="11">
    <source>
        <dbReference type="Proteomes" id="UP000680865"/>
    </source>
</evidence>
<organism evidence="10 11">
    <name type="scientific">Winogradskya consettensis</name>
    <dbReference type="NCBI Taxonomy" id="113560"/>
    <lineage>
        <taxon>Bacteria</taxon>
        <taxon>Bacillati</taxon>
        <taxon>Actinomycetota</taxon>
        <taxon>Actinomycetes</taxon>
        <taxon>Micromonosporales</taxon>
        <taxon>Micromonosporaceae</taxon>
        <taxon>Winogradskya</taxon>
    </lineage>
</organism>
<keyword evidence="3 6" id="KW-0378">Hydrolase</keyword>
<dbReference type="GO" id="GO:0006508">
    <property type="term" value="P:proteolysis"/>
    <property type="evidence" value="ECO:0007669"/>
    <property type="project" value="UniProtKB-KW"/>
</dbReference>
<keyword evidence="11" id="KW-1185">Reference proteome</keyword>
<evidence type="ECO:0000256" key="5">
    <source>
        <dbReference type="PIRSR" id="PIRSR615500-1"/>
    </source>
</evidence>
<feature type="active site" description="Charge relay system" evidence="5 6">
    <location>
        <position position="223"/>
    </location>
</feature>
<feature type="active site" description="Charge relay system" evidence="5 6">
    <location>
        <position position="255"/>
    </location>
</feature>
<dbReference type="InterPro" id="IPR017296">
    <property type="entry name" value="Peptidase_S8A_SAM-P45"/>
</dbReference>
<dbReference type="PANTHER" id="PTHR43806:SF65">
    <property type="entry name" value="SERINE PROTEASE APRX"/>
    <property type="match status" value="1"/>
</dbReference>
<keyword evidence="8" id="KW-0732">Signal</keyword>
<dbReference type="PROSITE" id="PS00138">
    <property type="entry name" value="SUBTILASE_SER"/>
    <property type="match status" value="1"/>
</dbReference>
<dbReference type="SUPFAM" id="SSF52743">
    <property type="entry name" value="Subtilisin-like"/>
    <property type="match status" value="1"/>
</dbReference>
<name>A0A919VVA3_9ACTN</name>
<gene>
    <name evidence="10" type="ORF">Aco04nite_50710</name>
</gene>
<evidence type="ECO:0000259" key="9">
    <source>
        <dbReference type="Pfam" id="PF00082"/>
    </source>
</evidence>
<dbReference type="InterPro" id="IPR015500">
    <property type="entry name" value="Peptidase_S8_subtilisin-rel"/>
</dbReference>
<feature type="chain" id="PRO_5038340864" evidence="8">
    <location>
        <begin position="29"/>
        <end position="1200"/>
    </location>
</feature>
<dbReference type="Gene3D" id="3.50.30.30">
    <property type="match status" value="1"/>
</dbReference>
<feature type="signal peptide" evidence="8">
    <location>
        <begin position="1"/>
        <end position="28"/>
    </location>
</feature>
<dbReference type="EMBL" id="BOQP01000027">
    <property type="protein sequence ID" value="GIM76495.1"/>
    <property type="molecule type" value="Genomic_DNA"/>
</dbReference>
<dbReference type="AlphaFoldDB" id="A0A919VVA3"/>
<dbReference type="RefSeq" id="WP_212999711.1">
    <property type="nucleotide sequence ID" value="NZ_BAAATW010000010.1"/>
</dbReference>
<evidence type="ECO:0000256" key="3">
    <source>
        <dbReference type="ARBA" id="ARBA00022801"/>
    </source>
</evidence>
<dbReference type="InterPro" id="IPR023828">
    <property type="entry name" value="Peptidase_S8_Ser-AS"/>
</dbReference>
<accession>A0A919VVA3</accession>
<comment type="similarity">
    <text evidence="1 6 7">Belongs to the peptidase S8 family.</text>
</comment>
<evidence type="ECO:0000256" key="4">
    <source>
        <dbReference type="ARBA" id="ARBA00022825"/>
    </source>
</evidence>
<reference evidence="10" key="1">
    <citation type="submission" date="2021-03" db="EMBL/GenBank/DDBJ databases">
        <title>Whole genome shotgun sequence of Actinoplanes consettensis NBRC 14913.</title>
        <authorList>
            <person name="Komaki H."/>
            <person name="Tamura T."/>
        </authorList>
    </citation>
    <scope>NUCLEOTIDE SEQUENCE</scope>
    <source>
        <strain evidence="10">NBRC 14913</strain>
    </source>
</reference>
<dbReference type="PROSITE" id="PS00137">
    <property type="entry name" value="SUBTILASE_HIS"/>
    <property type="match status" value="1"/>
</dbReference>
<dbReference type="PRINTS" id="PR00723">
    <property type="entry name" value="SUBTILISIN"/>
</dbReference>
<dbReference type="InterPro" id="IPR022398">
    <property type="entry name" value="Peptidase_S8_His-AS"/>
</dbReference>
<evidence type="ECO:0000256" key="6">
    <source>
        <dbReference type="PROSITE-ProRule" id="PRU01240"/>
    </source>
</evidence>